<keyword evidence="2" id="KW-0201">Cytochrome c-type biogenesis</keyword>
<evidence type="ECO:0000313" key="4">
    <source>
        <dbReference type="Proteomes" id="UP000447434"/>
    </source>
</evidence>
<dbReference type="GO" id="GO:0015232">
    <property type="term" value="F:heme transmembrane transporter activity"/>
    <property type="evidence" value="ECO:0007669"/>
    <property type="project" value="InterPro"/>
</dbReference>
<evidence type="ECO:0000313" key="3">
    <source>
        <dbReference type="EMBL" id="KAE9588672.1"/>
    </source>
</evidence>
<accession>A0A6A4NGT2</accession>
<dbReference type="PANTHER" id="PTHR43653:SF1">
    <property type="entry name" value="CYTOCHROME C-TYPE BIOGENESIS PROTEIN CCMF"/>
    <property type="match status" value="1"/>
</dbReference>
<protein>
    <submittedName>
        <fullName evidence="3">Putative cytochrome c assembly protein</fullName>
    </submittedName>
</protein>
<comment type="similarity">
    <text evidence="1">Belongs to the CcmF/CycK/Ccl1/NrfE/CcsA family.</text>
</comment>
<proteinExistence type="inferred from homology"/>
<dbReference type="OrthoDB" id="595316at2759"/>
<keyword evidence="4" id="KW-1185">Reference proteome</keyword>
<dbReference type="Proteomes" id="UP000447434">
    <property type="component" value="Chromosome 22"/>
</dbReference>
<reference evidence="4" key="1">
    <citation type="journal article" date="2020" name="Nat. Commun.">
        <title>Genome sequence of the cluster root forming white lupin.</title>
        <authorList>
            <person name="Hufnagel B."/>
            <person name="Marques A."/>
            <person name="Soriano A."/>
            <person name="Marques L."/>
            <person name="Divol F."/>
            <person name="Doumas P."/>
            <person name="Sallet E."/>
            <person name="Mancinotti D."/>
            <person name="Carrere S."/>
            <person name="Marande W."/>
            <person name="Arribat S."/>
            <person name="Keller J."/>
            <person name="Huneau C."/>
            <person name="Blein T."/>
            <person name="Aime D."/>
            <person name="Laguerre M."/>
            <person name="Taylor J."/>
            <person name="Schubert V."/>
            <person name="Nelson M."/>
            <person name="Geu-Flores F."/>
            <person name="Crespi M."/>
            <person name="Gallardo-Guerrero K."/>
            <person name="Delaux P.-M."/>
            <person name="Salse J."/>
            <person name="Berges H."/>
            <person name="Guyot R."/>
            <person name="Gouzy J."/>
            <person name="Peret B."/>
        </authorList>
    </citation>
    <scope>NUCLEOTIDE SEQUENCE [LARGE SCALE GENOMIC DNA]</scope>
    <source>
        <strain evidence="4">cv. Amiga</strain>
    </source>
</reference>
<organism evidence="3 4">
    <name type="scientific">Lupinus albus</name>
    <name type="common">White lupine</name>
    <name type="synonym">Lupinus termis</name>
    <dbReference type="NCBI Taxonomy" id="3870"/>
    <lineage>
        <taxon>Eukaryota</taxon>
        <taxon>Viridiplantae</taxon>
        <taxon>Streptophyta</taxon>
        <taxon>Embryophyta</taxon>
        <taxon>Tracheophyta</taxon>
        <taxon>Spermatophyta</taxon>
        <taxon>Magnoliopsida</taxon>
        <taxon>eudicotyledons</taxon>
        <taxon>Gunneridae</taxon>
        <taxon>Pentapetalae</taxon>
        <taxon>rosids</taxon>
        <taxon>fabids</taxon>
        <taxon>Fabales</taxon>
        <taxon>Fabaceae</taxon>
        <taxon>Papilionoideae</taxon>
        <taxon>50 kb inversion clade</taxon>
        <taxon>genistoids sensu lato</taxon>
        <taxon>core genistoids</taxon>
        <taxon>Genisteae</taxon>
        <taxon>Lupinus</taxon>
    </lineage>
</organism>
<dbReference type="GO" id="GO:0016020">
    <property type="term" value="C:membrane"/>
    <property type="evidence" value="ECO:0007669"/>
    <property type="project" value="InterPro"/>
</dbReference>
<gene>
    <name evidence="3" type="ORF">Lalb_Chr22g0357821</name>
</gene>
<sequence length="76" mass="9224">MPRSWWAYHEIGHGGWWFRDPVKNASFMPWVLTTSHIQSVILPIYEYCYSSMLYLRNLFIRSRLLAFFRSLVTYDT</sequence>
<dbReference type="PANTHER" id="PTHR43653">
    <property type="entry name" value="CYTOCHROME C ASSEMBLY PROTEIN-RELATED"/>
    <property type="match status" value="1"/>
</dbReference>
<evidence type="ECO:0000256" key="1">
    <source>
        <dbReference type="ARBA" id="ARBA00009186"/>
    </source>
</evidence>
<comment type="caution">
    <text evidence="3">The sequence shown here is derived from an EMBL/GenBank/DDBJ whole genome shotgun (WGS) entry which is preliminary data.</text>
</comment>
<dbReference type="AlphaFoldDB" id="A0A6A4NGT2"/>
<dbReference type="GO" id="GO:0017004">
    <property type="term" value="P:cytochrome complex assembly"/>
    <property type="evidence" value="ECO:0007669"/>
    <property type="project" value="UniProtKB-KW"/>
</dbReference>
<evidence type="ECO:0000256" key="2">
    <source>
        <dbReference type="ARBA" id="ARBA00022748"/>
    </source>
</evidence>
<dbReference type="InterPro" id="IPR003567">
    <property type="entry name" value="Cyt_c_biogenesis"/>
</dbReference>
<name>A0A6A4NGT2_LUPAL</name>
<dbReference type="EMBL" id="WOCE01000022">
    <property type="protein sequence ID" value="KAE9588672.1"/>
    <property type="molecule type" value="Genomic_DNA"/>
</dbReference>